<proteinExistence type="predicted"/>
<feature type="non-terminal residue" evidence="1">
    <location>
        <position position="1"/>
    </location>
</feature>
<protein>
    <submittedName>
        <fullName evidence="1">Uncharacterized protein</fullName>
    </submittedName>
</protein>
<gene>
    <name evidence="1" type="ORF">IC227_02330</name>
</gene>
<accession>A0A931AV82</accession>
<dbReference type="EMBL" id="JADAKE010000007">
    <property type="protein sequence ID" value="MBF8807445.1"/>
    <property type="molecule type" value="Genomic_DNA"/>
</dbReference>
<dbReference type="Proteomes" id="UP000637757">
    <property type="component" value="Unassembled WGS sequence"/>
</dbReference>
<evidence type="ECO:0000313" key="2">
    <source>
        <dbReference type="Proteomes" id="UP000637757"/>
    </source>
</evidence>
<name>A0A931AV82_9ENTE</name>
<reference evidence="1" key="1">
    <citation type="submission" date="2020-09" db="EMBL/GenBank/DDBJ databases">
        <title>Genomic insights into the novelty and pathogenicity of a unique biofilm-forming Enterococcus sp. bacteria (Enterococcus lacertideformus) identified in reptiles.</title>
        <authorList>
            <person name="Agius J.E."/>
            <person name="Phalen D.N."/>
            <person name="Rose K."/>
            <person name="Eden J.-S."/>
        </authorList>
    </citation>
    <scope>NUCLEOTIDE SEQUENCE</scope>
    <source>
        <strain evidence="1">PHRS 0518</strain>
    </source>
</reference>
<sequence>EITIKRAKKALASSSQALESAVKGQFGTKITDVLEKQQQTLDKLSSIQ</sequence>
<evidence type="ECO:0000313" key="1">
    <source>
        <dbReference type="EMBL" id="MBF8807445.1"/>
    </source>
</evidence>
<keyword evidence="2" id="KW-1185">Reference proteome</keyword>
<organism evidence="1 2">
    <name type="scientific">Enterococcus lacertideformus</name>
    <dbReference type="NCBI Taxonomy" id="2771493"/>
    <lineage>
        <taxon>Bacteria</taxon>
        <taxon>Bacillati</taxon>
        <taxon>Bacillota</taxon>
        <taxon>Bacilli</taxon>
        <taxon>Lactobacillales</taxon>
        <taxon>Enterococcaceae</taxon>
        <taxon>Enterococcus</taxon>
    </lineage>
</organism>
<comment type="caution">
    <text evidence="1">The sequence shown here is derived from an EMBL/GenBank/DDBJ whole genome shotgun (WGS) entry which is preliminary data.</text>
</comment>
<dbReference type="AlphaFoldDB" id="A0A931AV82"/>